<dbReference type="AlphaFoldDB" id="A0A0C1QN26"/>
<name>A0A0C1QN26_9RICK</name>
<dbReference type="InterPro" id="IPR023753">
    <property type="entry name" value="FAD/NAD-binding_dom"/>
</dbReference>
<proteinExistence type="predicted"/>
<dbReference type="SUPFAM" id="SSF63380">
    <property type="entry name" value="Riboflavin synthase domain-like"/>
    <property type="match status" value="1"/>
</dbReference>
<dbReference type="EMBL" id="JSWE01000094">
    <property type="protein sequence ID" value="KIE05438.1"/>
    <property type="molecule type" value="Genomic_DNA"/>
</dbReference>
<evidence type="ECO:0000313" key="3">
    <source>
        <dbReference type="Proteomes" id="UP000031258"/>
    </source>
</evidence>
<reference evidence="2 3" key="1">
    <citation type="submission" date="2014-11" db="EMBL/GenBank/DDBJ databases">
        <title>A Rickettsiales Symbiont of Amoebae With Ancient Features.</title>
        <authorList>
            <person name="Schulz F."/>
            <person name="Martijn J."/>
            <person name="Wascher F."/>
            <person name="Kostanjsek R."/>
            <person name="Ettema T.J."/>
            <person name="Horn M."/>
        </authorList>
    </citation>
    <scope>NUCLEOTIDE SEQUENCE [LARGE SCALE GENOMIC DNA]</scope>
    <source>
        <strain evidence="2 3">UWC36</strain>
    </source>
</reference>
<organism evidence="2 3">
    <name type="scientific">Candidatus Jidaibacter acanthamoebae</name>
    <dbReference type="NCBI Taxonomy" id="86105"/>
    <lineage>
        <taxon>Bacteria</taxon>
        <taxon>Pseudomonadati</taxon>
        <taxon>Pseudomonadota</taxon>
        <taxon>Alphaproteobacteria</taxon>
        <taxon>Rickettsiales</taxon>
        <taxon>Candidatus Midichloriaceae</taxon>
        <taxon>Candidatus Jidaibacter</taxon>
    </lineage>
</organism>
<dbReference type="PRINTS" id="PR00368">
    <property type="entry name" value="FADPNR"/>
</dbReference>
<keyword evidence="3" id="KW-1185">Reference proteome</keyword>
<dbReference type="Gene3D" id="2.40.30.10">
    <property type="entry name" value="Translation factors"/>
    <property type="match status" value="1"/>
</dbReference>
<evidence type="ECO:0000313" key="2">
    <source>
        <dbReference type="EMBL" id="KIE05438.1"/>
    </source>
</evidence>
<dbReference type="InterPro" id="IPR009051">
    <property type="entry name" value="Helical_ferredxn"/>
</dbReference>
<accession>A0A0C1QN26</accession>
<dbReference type="CDD" id="cd06192">
    <property type="entry name" value="DHOD_e_trans_like"/>
    <property type="match status" value="1"/>
</dbReference>
<dbReference type="InterPro" id="IPR017938">
    <property type="entry name" value="Riboflavin_synthase-like_b-brl"/>
</dbReference>
<dbReference type="PANTHER" id="PTHR43513:SF3">
    <property type="entry name" value="DIHYDROOROTATE DEHYDROGENASE B (NAD(+)), ELECTRON TRANSFER SUBUNIT-RELATED"/>
    <property type="match status" value="1"/>
</dbReference>
<dbReference type="InterPro" id="IPR039261">
    <property type="entry name" value="FNR_nucleotide-bd"/>
</dbReference>
<dbReference type="Gene3D" id="3.40.50.80">
    <property type="entry name" value="Nucleotide-binding domain of ferredoxin-NADP reductase (FNR) module"/>
    <property type="match status" value="1"/>
</dbReference>
<dbReference type="Gene3D" id="3.50.50.60">
    <property type="entry name" value="FAD/NAD(P)-binding domain"/>
    <property type="match status" value="1"/>
</dbReference>
<dbReference type="GO" id="GO:0016491">
    <property type="term" value="F:oxidoreductase activity"/>
    <property type="evidence" value="ECO:0007669"/>
    <property type="project" value="InterPro"/>
</dbReference>
<gene>
    <name evidence="2" type="ORF">NF27_DR00030</name>
</gene>
<evidence type="ECO:0000259" key="1">
    <source>
        <dbReference type="Pfam" id="PF07992"/>
    </source>
</evidence>
<dbReference type="Pfam" id="PF07992">
    <property type="entry name" value="Pyr_redox_2"/>
    <property type="match status" value="1"/>
</dbReference>
<feature type="domain" description="FAD/NAD(P)-binding" evidence="1">
    <location>
        <begin position="367"/>
        <end position="723"/>
    </location>
</feature>
<dbReference type="InterPro" id="IPR036188">
    <property type="entry name" value="FAD/NAD-bd_sf"/>
</dbReference>
<dbReference type="SUPFAM" id="SSF51971">
    <property type="entry name" value="Nucleotide-binding domain"/>
    <property type="match status" value="1"/>
</dbReference>
<dbReference type="STRING" id="86105.NF27_DR00030"/>
<dbReference type="GO" id="GO:0051536">
    <property type="term" value="F:iron-sulfur cluster binding"/>
    <property type="evidence" value="ECO:0007669"/>
    <property type="project" value="InterPro"/>
</dbReference>
<protein>
    <submittedName>
        <fullName evidence="2">FAD-dependent pyridine nucleotide-disulfide oxidoreductase</fullName>
    </submittedName>
</protein>
<comment type="caution">
    <text evidence="2">The sequence shown here is derived from an EMBL/GenBank/DDBJ whole genome shotgun (WGS) entry which is preliminary data.</text>
</comment>
<sequence length="1119" mass="125603">MLNPSFKLEFKDLYSPNKLPLLDKRFLGYVIAFDDKLYHQLMLARSLSLSAKEESNLIISLAPYLEDFIAELFQIKDEVISLANLHHELAPIFWCKRQFIQRKVAKNTSELDIASIEQAKFNLEQWGVDLYNELSFAKFVQDATESLEEEKLNYAKIYAAWALTSEEGKRIYKEGVLFKTPKKLVLSHLIEAERDEAGVYKYRSENIRKREGFDLTDNALNLVNALDHSNYCIWCHNQEKDSCSHGIKNKATNKFAVSELGANLTGCPLEEKISEMNTLKAKGIIIGALATAMIDNPLLAATGHRICNDCMKSCIYQKQEPVNIPLIETQTLDDVLALPYGFEIYSLLSRWNPLHFKNYLPKEISNYKILVAGMGPAGFTLAHYLLNEGFIVTGIDGLKIEPLNAEVSGIDLSGNRRDFKPIKDVNELYSSLSERVPQGFGGVAEYGITVRWNKNYLTLIRLLLERRENFRMYGGIRFGGTITYETAFNLGFDHIALALGAGKPNIPPIPNALAKGVRTASDFLMSLQLTGAQRANSIANLQVRLPIVVIGGGLTAVDTATESLAYYQVQVEKFLKSYEKLGEEIFDNISNEEKEVALEYIEHAKKLREAAGDDKIKLLRAWGGVKVAYRKTLQESPSYRFNHEEVEKAFEEGIEFAENIIPEEILIDNSGSCIGLRHSNGVLDAKTILIATGTEPNTVLAREDEEHFKLDGRYFTALDENLNIITPERVAKPEKPYVLSSLNDKNKAVSFFGDLHPSYVGNVVKAMASAKQGYSVVSEIIRRFEPLNNLPGERFFKKLDDNLIVKVKEVKELAQNIIEIVFKAKSASAEFKPGQFYRLQNYEANAFVRDGVSLAMEGLALTGAWVDKEQGLISTIVLEMGGSSNLCRYLKEGENVVLMGPTGTPSEIPENETIMLVGGGLGNAVLFSIGKAMKEKGCRVLYFAGYRKKADRYKVEEIEKASDVTVWCCDEGLLSYSRKNDKAFNGNIIQAIKAYGEKSLGVVEISLEEVDRIIVIGSDKMMAAVGYARHNIFKNFFKSNHIAIGSINSPMQCMMKEICAQCLQRHVDPVTQKDYYVFSCFNQDQLLDEVDFNHLNLRLNQNSLQEKVCAKLIKQLLVV</sequence>
<dbReference type="Proteomes" id="UP000031258">
    <property type="component" value="Unassembled WGS sequence"/>
</dbReference>
<dbReference type="PATRIC" id="fig|86105.3.peg.780"/>
<dbReference type="PANTHER" id="PTHR43513">
    <property type="entry name" value="DIHYDROOROTATE DEHYDROGENASE B (NAD(+)), ELECTRON TRANSFER SUBUNIT"/>
    <property type="match status" value="1"/>
</dbReference>
<dbReference type="SUPFAM" id="SSF52343">
    <property type="entry name" value="Ferredoxin reductase-like, C-terminal NADP-linked domain"/>
    <property type="match status" value="1"/>
</dbReference>
<dbReference type="InterPro" id="IPR050353">
    <property type="entry name" value="PyrK_electron_transfer"/>
</dbReference>
<dbReference type="Gene3D" id="1.10.1060.10">
    <property type="entry name" value="Alpha-helical ferredoxin"/>
    <property type="match status" value="1"/>
</dbReference>